<name>A0A328DED4_9ASTE</name>
<keyword evidence="5 7" id="KW-0732">Signal</keyword>
<dbReference type="EMBL" id="NQVE01000162">
    <property type="protein sequence ID" value="RAL42878.1"/>
    <property type="molecule type" value="Genomic_DNA"/>
</dbReference>
<evidence type="ECO:0000256" key="2">
    <source>
        <dbReference type="ARBA" id="ARBA00009178"/>
    </source>
</evidence>
<dbReference type="GO" id="GO:0009506">
    <property type="term" value="C:plasmodesma"/>
    <property type="evidence" value="ECO:0007669"/>
    <property type="project" value="TreeGrafter"/>
</dbReference>
<evidence type="ECO:0000256" key="3">
    <source>
        <dbReference type="ARBA" id="ARBA00022525"/>
    </source>
</evidence>
<evidence type="ECO:0008006" key="10">
    <source>
        <dbReference type="Google" id="ProtNLM"/>
    </source>
</evidence>
<comment type="similarity">
    <text evidence="2">Belongs to the plant rapid alkalinization factor (RALF) family.</text>
</comment>
<evidence type="ECO:0000256" key="5">
    <source>
        <dbReference type="ARBA" id="ARBA00022729"/>
    </source>
</evidence>
<dbReference type="PANTHER" id="PTHR33136:SF34">
    <property type="entry name" value="OS12G0541700 PROTEIN"/>
    <property type="match status" value="1"/>
</dbReference>
<dbReference type="GO" id="GO:0005576">
    <property type="term" value="C:extracellular region"/>
    <property type="evidence" value="ECO:0007669"/>
    <property type="project" value="UniProtKB-SubCell"/>
</dbReference>
<evidence type="ECO:0000256" key="1">
    <source>
        <dbReference type="ARBA" id="ARBA00004613"/>
    </source>
</evidence>
<evidence type="ECO:0000256" key="7">
    <source>
        <dbReference type="SAM" id="SignalP"/>
    </source>
</evidence>
<dbReference type="GO" id="GO:0019722">
    <property type="term" value="P:calcium-mediated signaling"/>
    <property type="evidence" value="ECO:0007669"/>
    <property type="project" value="TreeGrafter"/>
</dbReference>
<reference evidence="8 9" key="1">
    <citation type="submission" date="2018-06" db="EMBL/GenBank/DDBJ databases">
        <title>The Genome of Cuscuta australis (Dodder) Provides Insight into the Evolution of Plant Parasitism.</title>
        <authorList>
            <person name="Liu H."/>
        </authorList>
    </citation>
    <scope>NUCLEOTIDE SEQUENCE [LARGE SCALE GENOMIC DNA]</scope>
    <source>
        <strain evidence="9">cv. Yunnan</strain>
        <tissue evidence="8">Vines</tissue>
    </source>
</reference>
<accession>A0A328DED4</accession>
<keyword evidence="4" id="KW-0372">Hormone</keyword>
<evidence type="ECO:0000313" key="9">
    <source>
        <dbReference type="Proteomes" id="UP000249390"/>
    </source>
</evidence>
<keyword evidence="6" id="KW-1015">Disulfide bond</keyword>
<dbReference type="PANTHER" id="PTHR33136">
    <property type="entry name" value="RAPID ALKALINIZATION FACTOR-LIKE"/>
    <property type="match status" value="1"/>
</dbReference>
<evidence type="ECO:0000256" key="6">
    <source>
        <dbReference type="ARBA" id="ARBA00023157"/>
    </source>
</evidence>
<dbReference type="InterPro" id="IPR008801">
    <property type="entry name" value="RALF"/>
</dbReference>
<keyword evidence="9" id="KW-1185">Reference proteome</keyword>
<organism evidence="8 9">
    <name type="scientific">Cuscuta australis</name>
    <dbReference type="NCBI Taxonomy" id="267555"/>
    <lineage>
        <taxon>Eukaryota</taxon>
        <taxon>Viridiplantae</taxon>
        <taxon>Streptophyta</taxon>
        <taxon>Embryophyta</taxon>
        <taxon>Tracheophyta</taxon>
        <taxon>Spermatophyta</taxon>
        <taxon>Magnoliopsida</taxon>
        <taxon>eudicotyledons</taxon>
        <taxon>Gunneridae</taxon>
        <taxon>Pentapetalae</taxon>
        <taxon>asterids</taxon>
        <taxon>lamiids</taxon>
        <taxon>Solanales</taxon>
        <taxon>Convolvulaceae</taxon>
        <taxon>Cuscuteae</taxon>
        <taxon>Cuscuta</taxon>
        <taxon>Cuscuta subgen. Grammica</taxon>
        <taxon>Cuscuta sect. Cleistogrammica</taxon>
    </lineage>
</organism>
<dbReference type="Proteomes" id="UP000249390">
    <property type="component" value="Unassembled WGS sequence"/>
</dbReference>
<feature type="chain" id="PRO_5016239507" description="Rapid alkalinization factor 1" evidence="7">
    <location>
        <begin position="29"/>
        <end position="132"/>
    </location>
</feature>
<dbReference type="GO" id="GO:0005179">
    <property type="term" value="F:hormone activity"/>
    <property type="evidence" value="ECO:0007669"/>
    <property type="project" value="UniProtKB-KW"/>
</dbReference>
<gene>
    <name evidence="8" type="ORF">DM860_009385</name>
</gene>
<feature type="signal peptide" evidence="7">
    <location>
        <begin position="1"/>
        <end position="28"/>
    </location>
</feature>
<evidence type="ECO:0000313" key="8">
    <source>
        <dbReference type="EMBL" id="RAL42878.1"/>
    </source>
</evidence>
<comment type="subcellular location">
    <subcellularLocation>
        <location evidence="1">Secreted</location>
    </subcellularLocation>
</comment>
<dbReference type="Pfam" id="PF05498">
    <property type="entry name" value="RALF"/>
    <property type="match status" value="1"/>
</dbReference>
<comment type="caution">
    <text evidence="8">The sequence shown here is derived from an EMBL/GenBank/DDBJ whole genome shotgun (WGS) entry which is preliminary data.</text>
</comment>
<evidence type="ECO:0000256" key="4">
    <source>
        <dbReference type="ARBA" id="ARBA00022702"/>
    </source>
</evidence>
<sequence>MAPMINKRGLNLLLLLLLVQANTPPALSLNVADLNVIDQGSSFMQAAVQSFAGAESGGAMDIEQTAEELMMESEGSRRLLFQSRYISYGAMRRDSIPCNRRGPSYYNCRSHTAVRPYTRGCSKFTRCGGRYG</sequence>
<protein>
    <recommendedName>
        <fullName evidence="10">Rapid alkalinization factor 1</fullName>
    </recommendedName>
</protein>
<proteinExistence type="inferred from homology"/>
<dbReference type="AlphaFoldDB" id="A0A328DED4"/>
<keyword evidence="3" id="KW-0964">Secreted</keyword>